<sequence length="292" mass="31958">MREGVRTTAQAGAHAGERARLRDAALPRLCTSDIAHLCLCVSPSPTILPCLNKPPLHLDDDLLLCRQTQSAPSECEEMIHWRHPRPRWPSLSAVATEAGRSVISHKVSLPIGVAAAWEKCVVGLGVQNPAPTPSASELSIPIFTSPFMANASRMASGGTSQQSRTIPLRQHIVLIYNYETKVNSAENKQVSAPKLIPLRIKTMLNDTVEKLQKVADLSAKADNIENQTLSSRFETNTLHLDNRINKGAKKGEKYNAEQALRVLQGTKVALNLPLLDKNRPEDFDFAAQARVA</sequence>
<keyword evidence="2" id="KW-1185">Reference proteome</keyword>
<reference evidence="1 2" key="1">
    <citation type="journal article" date="2022" name="Nat. Plants">
        <title>Genomes of leafy and leafless Platanthera orchids illuminate the evolution of mycoheterotrophy.</title>
        <authorList>
            <person name="Li M.H."/>
            <person name="Liu K.W."/>
            <person name="Li Z."/>
            <person name="Lu H.C."/>
            <person name="Ye Q.L."/>
            <person name="Zhang D."/>
            <person name="Wang J.Y."/>
            <person name="Li Y.F."/>
            <person name="Zhong Z.M."/>
            <person name="Liu X."/>
            <person name="Yu X."/>
            <person name="Liu D.K."/>
            <person name="Tu X.D."/>
            <person name="Liu B."/>
            <person name="Hao Y."/>
            <person name="Liao X.Y."/>
            <person name="Jiang Y.T."/>
            <person name="Sun W.H."/>
            <person name="Chen J."/>
            <person name="Chen Y.Q."/>
            <person name="Ai Y."/>
            <person name="Zhai J.W."/>
            <person name="Wu S.S."/>
            <person name="Zhou Z."/>
            <person name="Hsiao Y.Y."/>
            <person name="Wu W.L."/>
            <person name="Chen Y.Y."/>
            <person name="Lin Y.F."/>
            <person name="Hsu J.L."/>
            <person name="Li C.Y."/>
            <person name="Wang Z.W."/>
            <person name="Zhao X."/>
            <person name="Zhong W.Y."/>
            <person name="Ma X.K."/>
            <person name="Ma L."/>
            <person name="Huang J."/>
            <person name="Chen G.Z."/>
            <person name="Huang M.Z."/>
            <person name="Huang L."/>
            <person name="Peng D.H."/>
            <person name="Luo Y.B."/>
            <person name="Zou S.Q."/>
            <person name="Chen S.P."/>
            <person name="Lan S."/>
            <person name="Tsai W.C."/>
            <person name="Van de Peer Y."/>
            <person name="Liu Z.J."/>
        </authorList>
    </citation>
    <scope>NUCLEOTIDE SEQUENCE [LARGE SCALE GENOMIC DNA]</scope>
    <source>
        <strain evidence="1">Lor288</strain>
    </source>
</reference>
<proteinExistence type="predicted"/>
<protein>
    <submittedName>
        <fullName evidence="1">Uncharacterized protein</fullName>
    </submittedName>
</protein>
<dbReference type="EMBL" id="JBBWWR010000014">
    <property type="protein sequence ID" value="KAK8952853.1"/>
    <property type="molecule type" value="Genomic_DNA"/>
</dbReference>
<evidence type="ECO:0000313" key="2">
    <source>
        <dbReference type="Proteomes" id="UP001412067"/>
    </source>
</evidence>
<evidence type="ECO:0000313" key="1">
    <source>
        <dbReference type="EMBL" id="KAK8952853.1"/>
    </source>
</evidence>
<gene>
    <name evidence="1" type="ORF">KSP40_PGU016513</name>
</gene>
<dbReference type="Proteomes" id="UP001412067">
    <property type="component" value="Unassembled WGS sequence"/>
</dbReference>
<name>A0ABR2LVL4_9ASPA</name>
<organism evidence="1 2">
    <name type="scientific">Platanthera guangdongensis</name>
    <dbReference type="NCBI Taxonomy" id="2320717"/>
    <lineage>
        <taxon>Eukaryota</taxon>
        <taxon>Viridiplantae</taxon>
        <taxon>Streptophyta</taxon>
        <taxon>Embryophyta</taxon>
        <taxon>Tracheophyta</taxon>
        <taxon>Spermatophyta</taxon>
        <taxon>Magnoliopsida</taxon>
        <taxon>Liliopsida</taxon>
        <taxon>Asparagales</taxon>
        <taxon>Orchidaceae</taxon>
        <taxon>Orchidoideae</taxon>
        <taxon>Orchideae</taxon>
        <taxon>Orchidinae</taxon>
        <taxon>Platanthera</taxon>
    </lineage>
</organism>
<accession>A0ABR2LVL4</accession>
<comment type="caution">
    <text evidence="1">The sequence shown here is derived from an EMBL/GenBank/DDBJ whole genome shotgun (WGS) entry which is preliminary data.</text>
</comment>